<organism evidence="2 3">
    <name type="scientific">Stylonychia lemnae</name>
    <name type="common">Ciliate</name>
    <dbReference type="NCBI Taxonomy" id="5949"/>
    <lineage>
        <taxon>Eukaryota</taxon>
        <taxon>Sar</taxon>
        <taxon>Alveolata</taxon>
        <taxon>Ciliophora</taxon>
        <taxon>Intramacronucleata</taxon>
        <taxon>Spirotrichea</taxon>
        <taxon>Stichotrichia</taxon>
        <taxon>Sporadotrichida</taxon>
        <taxon>Oxytrichidae</taxon>
        <taxon>Stylonychinae</taxon>
        <taxon>Stylonychia</taxon>
    </lineage>
</organism>
<reference evidence="2 3" key="1">
    <citation type="submission" date="2014-06" db="EMBL/GenBank/DDBJ databases">
        <authorList>
            <person name="Swart Estienne"/>
        </authorList>
    </citation>
    <scope>NUCLEOTIDE SEQUENCE [LARGE SCALE GENOMIC DNA]</scope>
    <source>
        <strain evidence="2 3">130c</strain>
    </source>
</reference>
<dbReference type="EMBL" id="CCKQ01017169">
    <property type="protein sequence ID" value="CDW89045.1"/>
    <property type="molecule type" value="Genomic_DNA"/>
</dbReference>
<keyword evidence="1" id="KW-0732">Signal</keyword>
<evidence type="ECO:0000313" key="2">
    <source>
        <dbReference type="EMBL" id="CDW89045.1"/>
    </source>
</evidence>
<dbReference type="InParanoid" id="A0A078B3E1"/>
<name>A0A078B3E1_STYLE</name>
<gene>
    <name evidence="2" type="primary">Contig14837.g15807</name>
    <name evidence="2" type="ORF">STYLEM_18173</name>
</gene>
<keyword evidence="3" id="KW-1185">Reference proteome</keyword>
<evidence type="ECO:0000256" key="1">
    <source>
        <dbReference type="SAM" id="SignalP"/>
    </source>
</evidence>
<feature type="signal peptide" evidence="1">
    <location>
        <begin position="1"/>
        <end position="27"/>
    </location>
</feature>
<protein>
    <submittedName>
        <fullName evidence="2">Uncharacterized protein</fullName>
    </submittedName>
</protein>
<dbReference type="AlphaFoldDB" id="A0A078B3E1"/>
<accession>A0A078B3E1</accession>
<proteinExistence type="predicted"/>
<sequence length="315" mass="36052">MLANQGKIRKSVTYLIFFAIQLTSILSVPQCFNESQLPIEIKMTNDQQWFSQIAYHPNNNYLAIGGVYGEDLMIGLFNNKEKMKRLMWLNSFNFDCASSTECLKFFDIESIEFQQDSSIISLIRSKAYNQILDFDQVDLTLVKFDLAAFNPLNSNGYIWGHNLNKQVGAYNILFAQFSLDNNIPINYMIQSTTTNQLATYDVIIPLIEMDGSVVAGCLEFGFMCMGMALFSQGNMQVFYRSINSQSNDIFYTARINKDPFKVTFDGKLVERNFRIQGNEPVIINSFRFFNKIGDYVHLGQSRTIQIQGIKIIPIS</sequence>
<feature type="chain" id="PRO_5001729869" evidence="1">
    <location>
        <begin position="28"/>
        <end position="315"/>
    </location>
</feature>
<evidence type="ECO:0000313" key="3">
    <source>
        <dbReference type="Proteomes" id="UP000039865"/>
    </source>
</evidence>
<dbReference type="Proteomes" id="UP000039865">
    <property type="component" value="Unassembled WGS sequence"/>
</dbReference>